<sequence>MVVEGGDEGVGVGVAEGLGDLLGELVVGVGHVNDFIWRHITKGCDGDPVLPFVTPTSATVQECH</sequence>
<protein>
    <submittedName>
        <fullName evidence="1">Uncharacterized protein</fullName>
    </submittedName>
</protein>
<gene>
    <name evidence="1" type="ORF">GCM10008956_40240</name>
</gene>
<comment type="caution">
    <text evidence="1">The sequence shown here is derived from an EMBL/GenBank/DDBJ whole genome shotgun (WGS) entry which is preliminary data.</text>
</comment>
<name>A0A8H9GT39_9DEIO</name>
<accession>A0A8H9GT39</accession>
<dbReference type="AlphaFoldDB" id="A0A8H9GT39"/>
<evidence type="ECO:0000313" key="2">
    <source>
        <dbReference type="Proteomes" id="UP000600547"/>
    </source>
</evidence>
<dbReference type="Proteomes" id="UP000600547">
    <property type="component" value="Unassembled WGS sequence"/>
</dbReference>
<keyword evidence="2" id="KW-1185">Reference proteome</keyword>
<evidence type="ECO:0000313" key="1">
    <source>
        <dbReference type="EMBL" id="GGM60500.1"/>
    </source>
</evidence>
<dbReference type="EMBL" id="BMQG01000039">
    <property type="protein sequence ID" value="GGM60500.1"/>
    <property type="molecule type" value="Genomic_DNA"/>
</dbReference>
<proteinExistence type="predicted"/>
<organism evidence="1 2">
    <name type="scientific">Deinococcus arenae</name>
    <dbReference type="NCBI Taxonomy" id="1452751"/>
    <lineage>
        <taxon>Bacteria</taxon>
        <taxon>Thermotogati</taxon>
        <taxon>Deinococcota</taxon>
        <taxon>Deinococci</taxon>
        <taxon>Deinococcales</taxon>
        <taxon>Deinococcaceae</taxon>
        <taxon>Deinococcus</taxon>
    </lineage>
</organism>
<reference evidence="2" key="1">
    <citation type="journal article" date="2019" name="Int. J. Syst. Evol. Microbiol.">
        <title>The Global Catalogue of Microorganisms (GCM) 10K type strain sequencing project: providing services to taxonomists for standard genome sequencing and annotation.</title>
        <authorList>
            <consortium name="The Broad Institute Genomics Platform"/>
            <consortium name="The Broad Institute Genome Sequencing Center for Infectious Disease"/>
            <person name="Wu L."/>
            <person name="Ma J."/>
        </authorList>
    </citation>
    <scope>NUCLEOTIDE SEQUENCE [LARGE SCALE GENOMIC DNA]</scope>
    <source>
        <strain evidence="2">JCM 31047</strain>
    </source>
</reference>